<name>A0ABR6GSK0_9BURK</name>
<organism evidence="3 4">
    <name type="scientific">Roseateles terrae</name>
    <dbReference type="NCBI Taxonomy" id="431060"/>
    <lineage>
        <taxon>Bacteria</taxon>
        <taxon>Pseudomonadati</taxon>
        <taxon>Pseudomonadota</taxon>
        <taxon>Betaproteobacteria</taxon>
        <taxon>Burkholderiales</taxon>
        <taxon>Sphaerotilaceae</taxon>
        <taxon>Roseateles</taxon>
    </lineage>
</organism>
<evidence type="ECO:0000256" key="1">
    <source>
        <dbReference type="ARBA" id="ARBA00023002"/>
    </source>
</evidence>
<evidence type="ECO:0000256" key="2">
    <source>
        <dbReference type="SAM" id="MobiDB-lite"/>
    </source>
</evidence>
<sequence length="320" mass="34462">MHQALDESLQYDTYYPSGSLQLFNHLPMVLGALTRLGAPPTALRRQLDHWRELSVPARPSQRAVPPLEAVLADLLLSAHVDAFHAAIRLAYALQSGHTGEERAALAAWLAKAPAASSDSQVGPAGPSGESGLHPHSAVPQPQTLLRETLAAVRADPRLGMEPAGGTLIVTRLQRAQALPAFPDYARVPQLSLDDLAEASLAVYLATHDFTALHLVTGTHAVRELINVAHARGLALDLPRILAAFWRAWLAAFIAIRRPAPAWDLVHAGSASEGDWEAAVPTLSDSVNDHRIKLADAAREEWRHRGWPGYALCLQPLGAAQ</sequence>
<dbReference type="Proteomes" id="UP000574369">
    <property type="component" value="Unassembled WGS sequence"/>
</dbReference>
<reference evidence="3 4" key="1">
    <citation type="submission" date="2020-08" db="EMBL/GenBank/DDBJ databases">
        <title>Genomic Encyclopedia of Type Strains, Phase III (KMG-III): the genomes of soil and plant-associated and newly described type strains.</title>
        <authorList>
            <person name="Whitman W."/>
        </authorList>
    </citation>
    <scope>NUCLEOTIDE SEQUENCE [LARGE SCALE GENOMIC DNA]</scope>
    <source>
        <strain evidence="3 4">CECT 7247</strain>
    </source>
</reference>
<dbReference type="Pfam" id="PF14027">
    <property type="entry name" value="Questin_oxidase"/>
    <property type="match status" value="1"/>
</dbReference>
<keyword evidence="1" id="KW-0560">Oxidoreductase</keyword>
<feature type="region of interest" description="Disordered" evidence="2">
    <location>
        <begin position="117"/>
        <end position="138"/>
    </location>
</feature>
<evidence type="ECO:0008006" key="5">
    <source>
        <dbReference type="Google" id="ProtNLM"/>
    </source>
</evidence>
<proteinExistence type="predicted"/>
<evidence type="ECO:0000313" key="4">
    <source>
        <dbReference type="Proteomes" id="UP000574369"/>
    </source>
</evidence>
<dbReference type="RefSeq" id="WP_184294379.1">
    <property type="nucleotide sequence ID" value="NZ_JACHXO010000002.1"/>
</dbReference>
<accession>A0ABR6GSK0</accession>
<comment type="caution">
    <text evidence="3">The sequence shown here is derived from an EMBL/GenBank/DDBJ whole genome shotgun (WGS) entry which is preliminary data.</text>
</comment>
<evidence type="ECO:0000313" key="3">
    <source>
        <dbReference type="EMBL" id="MBB3194204.1"/>
    </source>
</evidence>
<keyword evidence="4" id="KW-1185">Reference proteome</keyword>
<dbReference type="EMBL" id="JACHXO010000002">
    <property type="protein sequence ID" value="MBB3194204.1"/>
    <property type="molecule type" value="Genomic_DNA"/>
</dbReference>
<gene>
    <name evidence="3" type="ORF">FHS28_001589</name>
</gene>
<dbReference type="InterPro" id="IPR025337">
    <property type="entry name" value="Questin_oxidase-like"/>
</dbReference>
<protein>
    <recommendedName>
        <fullName evidence="5">Questin oxidase family protein</fullName>
    </recommendedName>
</protein>